<dbReference type="PROSITE" id="PS51257">
    <property type="entry name" value="PROKAR_LIPOPROTEIN"/>
    <property type="match status" value="1"/>
</dbReference>
<keyword evidence="1" id="KW-0732">Signal</keyword>
<evidence type="ECO:0000313" key="3">
    <source>
        <dbReference type="Proteomes" id="UP000196102"/>
    </source>
</evidence>
<name>A0A1Z8AZ39_9FLAO</name>
<dbReference type="AlphaFoldDB" id="A0A1Z8AZ39"/>
<protein>
    <recommendedName>
        <fullName evidence="4">Lipoprotein</fullName>
    </recommendedName>
</protein>
<evidence type="ECO:0000313" key="2">
    <source>
        <dbReference type="EMBL" id="OUS15468.1"/>
    </source>
</evidence>
<dbReference type="RefSeq" id="WP_303686674.1">
    <property type="nucleotide sequence ID" value="NZ_CAJXYO010000001.1"/>
</dbReference>
<evidence type="ECO:0008006" key="4">
    <source>
        <dbReference type="Google" id="ProtNLM"/>
    </source>
</evidence>
<gene>
    <name evidence="2" type="ORF">A9Q93_06910</name>
</gene>
<feature type="chain" id="PRO_5013052060" description="Lipoprotein" evidence="1">
    <location>
        <begin position="16"/>
        <end position="200"/>
    </location>
</feature>
<reference evidence="3" key="1">
    <citation type="journal article" date="2017" name="Proc. Natl. Acad. Sci. U.S.A.">
        <title>Simulation of Deepwater Horizon oil plume reveals substrate specialization within a complex community of hydrocarbon-degraders.</title>
        <authorList>
            <person name="Hu P."/>
            <person name="Dubinsky E.A."/>
            <person name="Probst A.J."/>
            <person name="Wang J."/>
            <person name="Sieber C.M.K."/>
            <person name="Tom L.M."/>
            <person name="Gardinali P."/>
            <person name="Banfield J.F."/>
            <person name="Atlas R.M."/>
            <person name="Andersen G.L."/>
        </authorList>
    </citation>
    <scope>NUCLEOTIDE SEQUENCE [LARGE SCALE GENOMIC DNA]</scope>
</reference>
<feature type="signal peptide" evidence="1">
    <location>
        <begin position="1"/>
        <end position="15"/>
    </location>
</feature>
<proteinExistence type="predicted"/>
<organism evidence="2 3">
    <name type="scientific">Nonlabens dokdonensis</name>
    <dbReference type="NCBI Taxonomy" id="328515"/>
    <lineage>
        <taxon>Bacteria</taxon>
        <taxon>Pseudomonadati</taxon>
        <taxon>Bacteroidota</taxon>
        <taxon>Flavobacteriia</taxon>
        <taxon>Flavobacteriales</taxon>
        <taxon>Flavobacteriaceae</taxon>
        <taxon>Nonlabens</taxon>
    </lineage>
</organism>
<dbReference type="Proteomes" id="UP000196102">
    <property type="component" value="Unassembled WGS sequence"/>
</dbReference>
<sequence length="200" mass="22514">MKTIYLLLIVLLATACDSDDAPSQESLLPPITMTGENTFGCLIDGKFFRPRDGNGNFTSTNRGMRVRQTENVNIELDARDFKSDRTSNILIHLENLNLNGVGVYTLGESNGLTGIDGNDNNYIHCRIWNDETNSYEGYVSYTNSGSVEISYINFIQDEENIRSGTFETRLVNIINPLDTIKVELGRFDLESYSLRNTTFN</sequence>
<accession>A0A1Z8AZ39</accession>
<comment type="caution">
    <text evidence="2">The sequence shown here is derived from an EMBL/GenBank/DDBJ whole genome shotgun (WGS) entry which is preliminary data.</text>
</comment>
<dbReference type="EMBL" id="MAAX01000108">
    <property type="protein sequence ID" value="OUS15468.1"/>
    <property type="molecule type" value="Genomic_DNA"/>
</dbReference>
<evidence type="ECO:0000256" key="1">
    <source>
        <dbReference type="SAM" id="SignalP"/>
    </source>
</evidence>